<dbReference type="AlphaFoldDB" id="A0ABD5ZPR5"/>
<dbReference type="EC" id="2.7.7.72" evidence="10"/>
<dbReference type="GO" id="GO:0000049">
    <property type="term" value="F:tRNA binding"/>
    <property type="evidence" value="ECO:0007669"/>
    <property type="project" value="UniProtKB-UniRule"/>
</dbReference>
<evidence type="ECO:0000259" key="13">
    <source>
        <dbReference type="Pfam" id="PF21133"/>
    </source>
</evidence>
<dbReference type="RefSeq" id="WP_276233328.1">
    <property type="nucleotide sequence ID" value="NZ_CP119802.1"/>
</dbReference>
<feature type="binding site" evidence="10">
    <location>
        <position position="142"/>
    </location>
    <ligand>
        <name>ATP</name>
        <dbReference type="ChEBI" id="CHEBI:30616"/>
    </ligand>
</feature>
<dbReference type="PANTHER" id="PTHR39643:SF1">
    <property type="entry name" value="CCA-ADDING ENZYME"/>
    <property type="match status" value="1"/>
</dbReference>
<dbReference type="GO" id="GO:0004810">
    <property type="term" value="F:CCA tRNA nucleotidyltransferase activity"/>
    <property type="evidence" value="ECO:0007669"/>
    <property type="project" value="UniProtKB-UniRule"/>
</dbReference>
<dbReference type="PANTHER" id="PTHR39643">
    <property type="entry name" value="CCA-ADDING ENZYME"/>
    <property type="match status" value="1"/>
</dbReference>
<comment type="similarity">
    <text evidence="10">Belongs to the tRNA nucleotidyltransferase/poly(A) polymerase family. Archaeal CCA-adding enzyme subfamily.</text>
</comment>
<feature type="binding site" evidence="10">
    <location>
        <position position="59"/>
    </location>
    <ligand>
        <name>ATP</name>
        <dbReference type="ChEBI" id="CHEBI:30616"/>
    </ligand>
</feature>
<comment type="caution">
    <text evidence="14">The sequence shown here is derived from an EMBL/GenBank/DDBJ whole genome shotgun (WGS) entry which is preliminary data.</text>
</comment>
<comment type="function">
    <text evidence="10">Catalyzes the addition and repair of the essential 3'-terminal CCA sequence in tRNAs without using a nucleic acid template. Adds these three nucleotides in the order of C, C, and A to the tRNA nucleotide-73, using CTP and ATP as substrates and producing inorganic pyrophosphate. tRNA 3'-terminal CCA addition is required both for tRNA processing and repair. Also involved in tRNA surveillance by mediating tandem CCA addition to generate a CCACCA at the 3' terminus of unstable tRNAs. While stable tRNAs receive only 3'-terminal CCA, unstable tRNAs are marked with CCACCA and rapidly degraded.</text>
</comment>
<sequence>MTPPSFAAVVERVSERVTPDAAERARLDAAATALRERAEDALADLDTEADVLLVGSTARGTWLAGDRDIDVFVRFPPDLPRDRLEAYGLAVGHAVLADGHEEYAEHPYVKGTFEGFDVDCVPCYDVDSAADIRSAVDRTPFHTAYVESRLDDDLAADVRVTKAFLKGIGAYGSDLRTKGFAGYLAELLVLDHGGFRPLVAAAADWSPPVRFDPEGHGTRSFDDALVVVDPTDPERNVAASLSESNLARLIHYSRELLADPRESLFEPRDPDPLDADAVRERVEARGTHPVAVRFPAPGVVEDQLYPQLDKSLAGLEGALARRGFAPLRSARFADETAVLFVECEVAELPAVERHEGPPVGVREHATGFFEVYVDDDAVTGPYLDGDRYVVERPRDHLTPESFAASDDLFSVALGPAVERALDEEYGTLAGAEVAALADEFGTALARYFEPRV</sequence>
<evidence type="ECO:0000256" key="5">
    <source>
        <dbReference type="ARBA" id="ARBA00022741"/>
    </source>
</evidence>
<feature type="binding site" evidence="10">
    <location>
        <position position="56"/>
    </location>
    <ligand>
        <name>ATP</name>
        <dbReference type="ChEBI" id="CHEBI:30616"/>
    </ligand>
</feature>
<proteinExistence type="inferred from homology"/>
<dbReference type="GO" id="GO:0005524">
    <property type="term" value="F:ATP binding"/>
    <property type="evidence" value="ECO:0007669"/>
    <property type="project" value="UniProtKB-UniRule"/>
</dbReference>
<keyword evidence="5 10" id="KW-0547">Nucleotide-binding</keyword>
<keyword evidence="1 10" id="KW-0808">Transferase</keyword>
<dbReference type="InterPro" id="IPR006116">
    <property type="entry name" value="NT_2-5OAS_ClassI-CCAase"/>
</dbReference>
<evidence type="ECO:0000259" key="12">
    <source>
        <dbReference type="Pfam" id="PF09249"/>
    </source>
</evidence>
<reference evidence="14 15" key="1">
    <citation type="journal article" date="2019" name="Int. J. Syst. Evol. Microbiol.">
        <title>The Global Catalogue of Microorganisms (GCM) 10K type strain sequencing project: providing services to taxonomists for standard genome sequencing and annotation.</title>
        <authorList>
            <consortium name="The Broad Institute Genomics Platform"/>
            <consortium name="The Broad Institute Genome Sequencing Center for Infectious Disease"/>
            <person name="Wu L."/>
            <person name="Ma J."/>
        </authorList>
    </citation>
    <scope>NUCLEOTIDE SEQUENCE [LARGE SCALE GENOMIC DNA]</scope>
    <source>
        <strain evidence="14 15">DT85</strain>
    </source>
</reference>
<feature type="binding site" evidence="10">
    <location>
        <position position="171"/>
    </location>
    <ligand>
        <name>ATP</name>
        <dbReference type="ChEBI" id="CHEBI:30616"/>
    </ligand>
</feature>
<evidence type="ECO:0000256" key="3">
    <source>
        <dbReference type="ARBA" id="ARBA00022695"/>
    </source>
</evidence>
<evidence type="ECO:0000313" key="15">
    <source>
        <dbReference type="Proteomes" id="UP001596398"/>
    </source>
</evidence>
<keyword evidence="4 10" id="KW-0479">Metal-binding</keyword>
<accession>A0ABD5ZPR5</accession>
<dbReference type="InterPro" id="IPR048833">
    <property type="entry name" value="CAA_C"/>
</dbReference>
<dbReference type="PROSITE" id="PS50152">
    <property type="entry name" value="25A_SYNTH_3"/>
    <property type="match status" value="1"/>
</dbReference>
<dbReference type="Proteomes" id="UP001596398">
    <property type="component" value="Unassembled WGS sequence"/>
</dbReference>
<feature type="binding site" evidence="10">
    <location>
        <position position="119"/>
    </location>
    <ligand>
        <name>Mg(2+)</name>
        <dbReference type="ChEBI" id="CHEBI:18420"/>
    </ligand>
</feature>
<protein>
    <recommendedName>
        <fullName evidence="10">CCA-adding enzyme</fullName>
        <ecNumber evidence="10">2.7.7.72</ecNumber>
    </recommendedName>
    <alternativeName>
        <fullName evidence="10">CCA tRNA nucleotidyltransferase</fullName>
    </alternativeName>
    <alternativeName>
        <fullName evidence="10">tRNA CCA-pyrophosphorylase</fullName>
    </alternativeName>
    <alternativeName>
        <fullName evidence="10">tRNA adenylyl-/cytidylyl- transferase</fullName>
    </alternativeName>
    <alternativeName>
        <fullName evidence="10">tRNA nucleotidyltransferase</fullName>
    </alternativeName>
    <alternativeName>
        <fullName evidence="10">tRNA-NT</fullName>
    </alternativeName>
</protein>
<evidence type="ECO:0000256" key="4">
    <source>
        <dbReference type="ARBA" id="ARBA00022723"/>
    </source>
</evidence>
<keyword evidence="3 10" id="KW-0548">Nucleotidyltransferase</keyword>
<feature type="binding site" evidence="10">
    <location>
        <position position="162"/>
    </location>
    <ligand>
        <name>ATP</name>
        <dbReference type="ChEBI" id="CHEBI:30616"/>
    </ligand>
</feature>
<keyword evidence="7 10" id="KW-0067">ATP-binding</keyword>
<dbReference type="InterPro" id="IPR011068">
    <property type="entry name" value="NuclTrfase_I-like_C"/>
</dbReference>
<feature type="binding site" evidence="10">
    <location>
        <position position="142"/>
    </location>
    <ligand>
        <name>CTP</name>
        <dbReference type="ChEBI" id="CHEBI:37563"/>
    </ligand>
</feature>
<dbReference type="EMBL" id="JBHTAP010000001">
    <property type="protein sequence ID" value="MFC7235194.1"/>
    <property type="molecule type" value="Genomic_DNA"/>
</dbReference>
<feature type="domain" description="tRNA nucleotidyltransferase substrate binding" evidence="12">
    <location>
        <begin position="157"/>
        <end position="266"/>
    </location>
</feature>
<comment type="cofactor">
    <cofactor evidence="10">
        <name>Mg(2+)</name>
        <dbReference type="ChEBI" id="CHEBI:18420"/>
    </cofactor>
</comment>
<feature type="domain" description="CCA-adding enzyme C-terminal" evidence="13">
    <location>
        <begin position="285"/>
        <end position="429"/>
    </location>
</feature>
<dbReference type="CDD" id="cd05400">
    <property type="entry name" value="NT_2-5OAS_ClassI-CCAase"/>
    <property type="match status" value="1"/>
</dbReference>
<dbReference type="SUPFAM" id="SSF81631">
    <property type="entry name" value="PAP/OAS1 substrate-binding domain"/>
    <property type="match status" value="1"/>
</dbReference>
<feature type="binding site" evidence="10">
    <location>
        <position position="70"/>
    </location>
    <ligand>
        <name>Mg(2+)</name>
        <dbReference type="ChEBI" id="CHEBI:18420"/>
    </ligand>
</feature>
<dbReference type="HAMAP" id="MF_01264">
    <property type="entry name" value="CCA_arch"/>
    <property type="match status" value="1"/>
</dbReference>
<dbReference type="GO" id="GO:0042245">
    <property type="term" value="P:RNA repair"/>
    <property type="evidence" value="ECO:0007669"/>
    <property type="project" value="UniProtKB-KW"/>
</dbReference>
<feature type="binding site" evidence="10">
    <location>
        <position position="68"/>
    </location>
    <ligand>
        <name>Mg(2+)</name>
        <dbReference type="ChEBI" id="CHEBI:18420"/>
    </ligand>
</feature>
<feature type="domain" description="Polymerase nucleotidyl transferase" evidence="11">
    <location>
        <begin position="37"/>
        <end position="142"/>
    </location>
</feature>
<comment type="subunit">
    <text evidence="10">Homodimer.</text>
</comment>
<keyword evidence="6 10" id="KW-0692">RNA repair</keyword>
<evidence type="ECO:0000256" key="7">
    <source>
        <dbReference type="ARBA" id="ARBA00022840"/>
    </source>
</evidence>
<dbReference type="Pfam" id="PF01909">
    <property type="entry name" value="NTP_transf_2"/>
    <property type="match status" value="1"/>
</dbReference>
<feature type="binding site" evidence="10">
    <location>
        <position position="59"/>
    </location>
    <ligand>
        <name>CTP</name>
        <dbReference type="ChEBI" id="CHEBI:37563"/>
    </ligand>
</feature>
<dbReference type="Gene3D" id="3.30.70.1550">
    <property type="entry name" value="Archaeal tRNA CCA-adding enzyme catalytic domain"/>
    <property type="match status" value="1"/>
</dbReference>
<feature type="binding site" evidence="10">
    <location>
        <position position="162"/>
    </location>
    <ligand>
        <name>CTP</name>
        <dbReference type="ChEBI" id="CHEBI:37563"/>
    </ligand>
</feature>
<name>A0ABD5ZPR5_9EURY</name>
<evidence type="ECO:0000256" key="8">
    <source>
        <dbReference type="ARBA" id="ARBA00022842"/>
    </source>
</evidence>
<keyword evidence="15" id="KW-1185">Reference proteome</keyword>
<evidence type="ECO:0000256" key="9">
    <source>
        <dbReference type="ARBA" id="ARBA00022884"/>
    </source>
</evidence>
<feature type="binding site" evidence="10">
    <location>
        <position position="171"/>
    </location>
    <ligand>
        <name>CTP</name>
        <dbReference type="ChEBI" id="CHEBI:37563"/>
    </ligand>
</feature>
<comment type="miscellaneous">
    <text evidence="10">A single active site specifically recognizes both ATP and CTP and is responsible for their addition.</text>
</comment>
<dbReference type="Pfam" id="PF09249">
    <property type="entry name" value="tRNA_NucTransf2"/>
    <property type="match status" value="1"/>
</dbReference>
<dbReference type="NCBIfam" id="TIGR03671">
    <property type="entry name" value="cca_archaeal"/>
    <property type="match status" value="1"/>
</dbReference>
<keyword evidence="2 10" id="KW-0819">tRNA processing</keyword>
<comment type="catalytic activity">
    <reaction evidence="10">
        <text>a tRNA precursor + 2 CTP + ATP = a tRNA with a 3' CCA end + 3 diphosphate</text>
        <dbReference type="Rhea" id="RHEA:14433"/>
        <dbReference type="Rhea" id="RHEA-COMP:10465"/>
        <dbReference type="Rhea" id="RHEA-COMP:10468"/>
        <dbReference type="ChEBI" id="CHEBI:30616"/>
        <dbReference type="ChEBI" id="CHEBI:33019"/>
        <dbReference type="ChEBI" id="CHEBI:37563"/>
        <dbReference type="ChEBI" id="CHEBI:74896"/>
        <dbReference type="ChEBI" id="CHEBI:83071"/>
        <dbReference type="EC" id="2.7.7.72"/>
    </reaction>
</comment>
<evidence type="ECO:0000256" key="6">
    <source>
        <dbReference type="ARBA" id="ARBA00022800"/>
    </source>
</evidence>
<evidence type="ECO:0000313" key="14">
    <source>
        <dbReference type="EMBL" id="MFC7235194.1"/>
    </source>
</evidence>
<dbReference type="SUPFAM" id="SSF81301">
    <property type="entry name" value="Nucleotidyltransferase"/>
    <property type="match status" value="1"/>
</dbReference>
<keyword evidence="9 10" id="KW-0694">RNA-binding</keyword>
<dbReference type="InterPro" id="IPR042090">
    <property type="entry name" value="CCA_tRNA_nucleotrans_2"/>
</dbReference>
<gene>
    <name evidence="10 14" type="primary">cca</name>
    <name evidence="14" type="ORF">ACFQJ4_07690</name>
</gene>
<dbReference type="GO" id="GO:0001680">
    <property type="term" value="P:tRNA 3'-terminal CCA addition"/>
    <property type="evidence" value="ECO:0007669"/>
    <property type="project" value="UniProtKB-UniRule"/>
</dbReference>
<dbReference type="Gene3D" id="3.30.70.590">
    <property type="entry name" value="Poly(A) polymerase predicted RNA binding domain"/>
    <property type="match status" value="1"/>
</dbReference>
<evidence type="ECO:0000256" key="10">
    <source>
        <dbReference type="HAMAP-Rule" id="MF_01264"/>
    </source>
</evidence>
<dbReference type="InterPro" id="IPR043519">
    <property type="entry name" value="NT_sf"/>
</dbReference>
<dbReference type="SUPFAM" id="SSF55003">
    <property type="entry name" value="PAP/Archaeal CCA-adding enzyme, C-terminal domain"/>
    <property type="match status" value="1"/>
</dbReference>
<dbReference type="PIRSF" id="PIRSF005335">
    <property type="entry name" value="CCA_arch"/>
    <property type="match status" value="1"/>
</dbReference>
<dbReference type="Gene3D" id="3.30.460.10">
    <property type="entry name" value="Beta Polymerase, domain 2"/>
    <property type="match status" value="1"/>
</dbReference>
<evidence type="ECO:0000256" key="2">
    <source>
        <dbReference type="ARBA" id="ARBA00022694"/>
    </source>
</evidence>
<comment type="catalytic activity">
    <reaction evidence="10">
        <text>a tRNA with a 3' CCA end + 2 CTP + ATP = a tRNA with a 3' CCACCA end + 3 diphosphate</text>
        <dbReference type="Rhea" id="RHEA:76235"/>
        <dbReference type="Rhea" id="RHEA-COMP:10468"/>
        <dbReference type="Rhea" id="RHEA-COMP:18655"/>
        <dbReference type="ChEBI" id="CHEBI:30616"/>
        <dbReference type="ChEBI" id="CHEBI:33019"/>
        <dbReference type="ChEBI" id="CHEBI:37563"/>
        <dbReference type="ChEBI" id="CHEBI:83071"/>
        <dbReference type="ChEBI" id="CHEBI:195187"/>
    </reaction>
</comment>
<organism evidence="14 15">
    <name type="scientific">Halosegnis marinus</name>
    <dbReference type="NCBI Taxonomy" id="3034023"/>
    <lineage>
        <taxon>Archaea</taxon>
        <taxon>Methanobacteriati</taxon>
        <taxon>Methanobacteriota</taxon>
        <taxon>Stenosarchaea group</taxon>
        <taxon>Halobacteria</taxon>
        <taxon>Halobacteriales</taxon>
        <taxon>Natronomonadaceae</taxon>
        <taxon>Halosegnis</taxon>
    </lineage>
</organism>
<dbReference type="GO" id="GO:0000287">
    <property type="term" value="F:magnesium ion binding"/>
    <property type="evidence" value="ECO:0007669"/>
    <property type="project" value="UniProtKB-UniRule"/>
</dbReference>
<dbReference type="InterPro" id="IPR008229">
    <property type="entry name" value="CCA-adding_arc"/>
</dbReference>
<keyword evidence="8 10" id="KW-0460">Magnesium</keyword>
<feature type="binding site" evidence="10">
    <location>
        <position position="56"/>
    </location>
    <ligand>
        <name>CTP</name>
        <dbReference type="ChEBI" id="CHEBI:37563"/>
    </ligand>
</feature>
<evidence type="ECO:0000256" key="1">
    <source>
        <dbReference type="ARBA" id="ARBA00022679"/>
    </source>
</evidence>
<dbReference type="Gene3D" id="1.10.1410.30">
    <property type="entry name" value="CCA tRNA nucleotidyltransferase, domain 2"/>
    <property type="match status" value="1"/>
</dbReference>
<dbReference type="InterPro" id="IPR002934">
    <property type="entry name" value="Polymerase_NTP_transf_dom"/>
</dbReference>
<dbReference type="Pfam" id="PF21133">
    <property type="entry name" value="CAA_C"/>
    <property type="match status" value="1"/>
</dbReference>
<dbReference type="InterPro" id="IPR015329">
    <property type="entry name" value="tRNA_NucTransf2"/>
</dbReference>
<evidence type="ECO:0000259" key="11">
    <source>
        <dbReference type="Pfam" id="PF01909"/>
    </source>
</evidence>
<dbReference type="GeneID" id="79266881"/>